<dbReference type="HOGENOM" id="CLU_116749_0_0_11"/>
<organism evidence="2 3">
    <name type="scientific">Psychromicrobium lacuslunae</name>
    <dbReference type="NCBI Taxonomy" id="1618207"/>
    <lineage>
        <taxon>Bacteria</taxon>
        <taxon>Bacillati</taxon>
        <taxon>Actinomycetota</taxon>
        <taxon>Actinomycetes</taxon>
        <taxon>Micrococcales</taxon>
        <taxon>Micrococcaceae</taxon>
        <taxon>Psychromicrobium</taxon>
    </lineage>
</organism>
<dbReference type="InterPro" id="IPR009339">
    <property type="entry name" value="DUF998"/>
</dbReference>
<dbReference type="KEGG" id="ari:UM93_03290"/>
<dbReference type="RefSeq" id="WP_045073637.1">
    <property type="nucleotide sequence ID" value="NZ_CP011005.1"/>
</dbReference>
<name>A0A0D4BWT8_9MICC</name>
<evidence type="ECO:0000256" key="1">
    <source>
        <dbReference type="SAM" id="Phobius"/>
    </source>
</evidence>
<gene>
    <name evidence="2" type="ORF">UM93_03290</name>
</gene>
<evidence type="ECO:0000313" key="3">
    <source>
        <dbReference type="Proteomes" id="UP000061839"/>
    </source>
</evidence>
<accession>A0A0D4BWT8</accession>
<dbReference type="PATRIC" id="fig|1618207.4.peg.674"/>
<feature type="transmembrane region" description="Helical" evidence="1">
    <location>
        <begin position="111"/>
        <end position="129"/>
    </location>
</feature>
<dbReference type="Pfam" id="PF06197">
    <property type="entry name" value="DUF998"/>
    <property type="match status" value="1"/>
</dbReference>
<evidence type="ECO:0000313" key="2">
    <source>
        <dbReference type="EMBL" id="AJT40784.1"/>
    </source>
</evidence>
<keyword evidence="3" id="KW-1185">Reference proteome</keyword>
<proteinExistence type="predicted"/>
<dbReference type="AlphaFoldDB" id="A0A0D4BWT8"/>
<reference evidence="2 3" key="1">
    <citation type="journal article" date="2015" name="Genome Announc.">
        <title>Complete Genome Sequencing of Protease-Producing Novel Arthrobacter sp. Strain IHBB 11108 Using PacBio Single-Molecule Real-Time Sequencing Technology.</title>
        <authorList>
            <person name="Kiran S."/>
            <person name="Swarnkar M.K."/>
            <person name="Pal M."/>
            <person name="Thakur R."/>
            <person name="Tewari R."/>
            <person name="Singh A.K."/>
            <person name="Gulati A."/>
        </authorList>
    </citation>
    <scope>NUCLEOTIDE SEQUENCE [LARGE SCALE GENOMIC DNA]</scope>
    <source>
        <strain evidence="2 3">IHBB 11108</strain>
    </source>
</reference>
<keyword evidence="1" id="KW-0812">Transmembrane</keyword>
<dbReference type="EMBL" id="CP011005">
    <property type="protein sequence ID" value="AJT40784.1"/>
    <property type="molecule type" value="Genomic_DNA"/>
</dbReference>
<dbReference type="Proteomes" id="UP000061839">
    <property type="component" value="Chromosome"/>
</dbReference>
<feature type="transmembrane region" description="Helical" evidence="1">
    <location>
        <begin position="180"/>
        <end position="199"/>
    </location>
</feature>
<feature type="transmembrane region" description="Helical" evidence="1">
    <location>
        <begin position="149"/>
        <end position="168"/>
    </location>
</feature>
<feature type="transmembrane region" description="Helical" evidence="1">
    <location>
        <begin position="6"/>
        <end position="27"/>
    </location>
</feature>
<evidence type="ECO:0008006" key="4">
    <source>
        <dbReference type="Google" id="ProtNLM"/>
    </source>
</evidence>
<sequence length="201" mass="21722">MAIIWPILASLFFAVRLVLMVALHLVPSGYHPIKHAFSDYAVGPTKRLAALASFSNTLAWCALAVAIASWPGEWSYRGAAVFQLVALAVLSVAVVFVPTDLEGEKRSIRGVIHYAVAIATFALAYSLTGDTARWSAGFAPDWLSGSLTALSWLALVGLIALCAGLVLPLLRPYFGGLERIFLFSITVFYLLLSIALTFFRT</sequence>
<protein>
    <recommendedName>
        <fullName evidence="4">DUF998 domain-containing protein</fullName>
    </recommendedName>
</protein>
<keyword evidence="1" id="KW-0472">Membrane</keyword>
<feature type="transmembrane region" description="Helical" evidence="1">
    <location>
        <begin position="80"/>
        <end position="99"/>
    </location>
</feature>
<keyword evidence="1" id="KW-1133">Transmembrane helix</keyword>
<feature type="transmembrane region" description="Helical" evidence="1">
    <location>
        <begin position="48"/>
        <end position="68"/>
    </location>
</feature>
<dbReference type="OrthoDB" id="2221333at2"/>